<dbReference type="InterPro" id="IPR025315">
    <property type="entry name" value="DUF4220"/>
</dbReference>
<dbReference type="Pfam" id="PF13968">
    <property type="entry name" value="DUF4220"/>
    <property type="match status" value="1"/>
</dbReference>
<sequence>MIFGFILDLWDKWNIRGLVVLSFTLQVFLILFAPLTKKTTNSIIFFLVWLAYLMADWVAAFTLGLVSHNQGNSSTRIAEVDGALQAFWTSILLLHLGGSDTITAFSLEDSSLWGRHLLNLIFQVGASIYVFVQVFTSDKSLATPTMLVFLAAVIKNVERILALNLSSFQRLKESMISQLDYALSNFSRKEWDEALNDLRDGYPEVEARLVESIVVRHAHDFFEIFKVFLGDLIITCEQRKMSHKYFRKISAMDALRVISVELHFIYEVLRTKVLVTRSKWGRIFRFIAFTGIVVAFILFNRFKKHQLFKLDVKITYILLYGGIALDVIALYRLIFSDWTVAKIMGDKTGLSKQDSFLYKLISIVDDLRKPRFVTYKVEPNPNVSYVGINTRLIFRRWSESISACNIFSKTLEESSRKMYKCHRHWGIVAFSKICSFTFCMAKKKIISCSHQAGKTIARGCNLKCRELMFVSKNPFIKELWIFIFEEMRRRSENIDVPAKVREIYEARGDMFLKSRDDCDELLDYVIDHNYDTNIIMWHIATEMWYNKEKQLMCDRARDEREFSKILSDYMMYLLLQTNVVSSVAGIAIKRLEDTLADLHSIPNANMDVERLSQVLFEFPPFKPRPRSVLCDGIDLANQMERLGEMKWKVMSGVWVEMLFFAASHIKGTARVQVLSKGGELITFVWLLMAHLGCFFDPDWGMYYEPQNKFSVWEFS</sequence>
<evidence type="ECO:0000313" key="4">
    <source>
        <dbReference type="Proteomes" id="UP001634007"/>
    </source>
</evidence>
<dbReference type="Pfam" id="PF04578">
    <property type="entry name" value="DUF594"/>
    <property type="match status" value="1"/>
</dbReference>
<feature type="transmembrane region" description="Helical" evidence="1">
    <location>
        <begin position="43"/>
        <end position="66"/>
    </location>
</feature>
<name>A0ABD3LLU6_EUCGL</name>
<keyword evidence="1" id="KW-1133">Transmembrane helix</keyword>
<proteinExistence type="predicted"/>
<comment type="caution">
    <text evidence="3">The sequence shown here is derived from an EMBL/GenBank/DDBJ whole genome shotgun (WGS) entry which is preliminary data.</text>
</comment>
<keyword evidence="4" id="KW-1185">Reference proteome</keyword>
<reference evidence="3 4" key="1">
    <citation type="submission" date="2024-11" db="EMBL/GenBank/DDBJ databases">
        <title>Chromosome-level genome assembly of Eucalyptus globulus Labill. provides insights into its genome evolution.</title>
        <authorList>
            <person name="Li X."/>
        </authorList>
    </citation>
    <scope>NUCLEOTIDE SEQUENCE [LARGE SCALE GENOMIC DNA]</scope>
    <source>
        <strain evidence="3">CL2024</strain>
        <tissue evidence="3">Fresh tender leaves</tissue>
    </source>
</reference>
<evidence type="ECO:0000256" key="1">
    <source>
        <dbReference type="SAM" id="Phobius"/>
    </source>
</evidence>
<feature type="transmembrane region" description="Helical" evidence="1">
    <location>
        <begin position="283"/>
        <end position="302"/>
    </location>
</feature>
<gene>
    <name evidence="3" type="ORF">ACJRO7_000209</name>
</gene>
<dbReference type="EMBL" id="JBJKBG010000001">
    <property type="protein sequence ID" value="KAL3752776.1"/>
    <property type="molecule type" value="Genomic_DNA"/>
</dbReference>
<feature type="domain" description="DUF4220" evidence="2">
    <location>
        <begin position="49"/>
        <end position="407"/>
    </location>
</feature>
<dbReference type="InterPro" id="IPR007658">
    <property type="entry name" value="DUF594"/>
</dbReference>
<dbReference type="Proteomes" id="UP001634007">
    <property type="component" value="Unassembled WGS sequence"/>
</dbReference>
<evidence type="ECO:0000259" key="2">
    <source>
        <dbReference type="Pfam" id="PF13968"/>
    </source>
</evidence>
<keyword evidence="1" id="KW-0472">Membrane</keyword>
<dbReference type="AlphaFoldDB" id="A0ABD3LLU6"/>
<evidence type="ECO:0000313" key="3">
    <source>
        <dbReference type="EMBL" id="KAL3752776.1"/>
    </source>
</evidence>
<feature type="transmembrane region" description="Helical" evidence="1">
    <location>
        <begin position="314"/>
        <end position="334"/>
    </location>
</feature>
<organism evidence="3 4">
    <name type="scientific">Eucalyptus globulus</name>
    <name type="common">Tasmanian blue gum</name>
    <dbReference type="NCBI Taxonomy" id="34317"/>
    <lineage>
        <taxon>Eukaryota</taxon>
        <taxon>Viridiplantae</taxon>
        <taxon>Streptophyta</taxon>
        <taxon>Embryophyta</taxon>
        <taxon>Tracheophyta</taxon>
        <taxon>Spermatophyta</taxon>
        <taxon>Magnoliopsida</taxon>
        <taxon>eudicotyledons</taxon>
        <taxon>Gunneridae</taxon>
        <taxon>Pentapetalae</taxon>
        <taxon>rosids</taxon>
        <taxon>malvids</taxon>
        <taxon>Myrtales</taxon>
        <taxon>Myrtaceae</taxon>
        <taxon>Myrtoideae</taxon>
        <taxon>Eucalypteae</taxon>
        <taxon>Eucalyptus</taxon>
    </lineage>
</organism>
<dbReference type="PANTHER" id="PTHR31325">
    <property type="entry name" value="OS01G0798800 PROTEIN-RELATED"/>
    <property type="match status" value="1"/>
</dbReference>
<keyword evidence="1" id="KW-0812">Transmembrane</keyword>
<feature type="transmembrane region" description="Helical" evidence="1">
    <location>
        <begin position="15"/>
        <end position="36"/>
    </location>
</feature>
<accession>A0ABD3LLU6</accession>
<protein>
    <recommendedName>
        <fullName evidence="2">DUF4220 domain-containing protein</fullName>
    </recommendedName>
</protein>